<dbReference type="Proteomes" id="UP001385951">
    <property type="component" value="Unassembled WGS sequence"/>
</dbReference>
<organism evidence="1 2">
    <name type="scientific">Cerrena zonata</name>
    <dbReference type="NCBI Taxonomy" id="2478898"/>
    <lineage>
        <taxon>Eukaryota</taxon>
        <taxon>Fungi</taxon>
        <taxon>Dikarya</taxon>
        <taxon>Basidiomycota</taxon>
        <taxon>Agaricomycotina</taxon>
        <taxon>Agaricomycetes</taxon>
        <taxon>Polyporales</taxon>
        <taxon>Cerrenaceae</taxon>
        <taxon>Cerrena</taxon>
    </lineage>
</organism>
<protein>
    <submittedName>
        <fullName evidence="1">Uncharacterized protein</fullName>
    </submittedName>
</protein>
<dbReference type="EMBL" id="JASBNA010000011">
    <property type="protein sequence ID" value="KAK7688292.1"/>
    <property type="molecule type" value="Genomic_DNA"/>
</dbReference>
<reference evidence="1 2" key="1">
    <citation type="submission" date="2022-09" db="EMBL/GenBank/DDBJ databases">
        <authorList>
            <person name="Palmer J.M."/>
        </authorList>
    </citation>
    <scope>NUCLEOTIDE SEQUENCE [LARGE SCALE GENOMIC DNA]</scope>
    <source>
        <strain evidence="1 2">DSM 7382</strain>
    </source>
</reference>
<dbReference type="Gene3D" id="2.60.20.10">
    <property type="entry name" value="Crystallins"/>
    <property type="match status" value="1"/>
</dbReference>
<sequence length="166" mass="17316">MHAALGGVFVSHLLFNAFPTTNMQFTLSKLFAAFVTVAAVANATPAALSAAAVARPTAAVAASAAVQADVLLRRADQAVVAQVWTDANKGGQQRNIAPASLPMACVDFAIPFQDSISSLSVQDGVMCTFFRDFRCNGPSFSARNIFIANLTTPFDNEISAVSCQAA</sequence>
<accession>A0AAW0G9W4</accession>
<dbReference type="AlphaFoldDB" id="A0AAW0G9W4"/>
<comment type="caution">
    <text evidence="1">The sequence shown here is derived from an EMBL/GenBank/DDBJ whole genome shotgun (WGS) entry which is preliminary data.</text>
</comment>
<gene>
    <name evidence="1" type="ORF">QCA50_008662</name>
</gene>
<evidence type="ECO:0000313" key="1">
    <source>
        <dbReference type="EMBL" id="KAK7688292.1"/>
    </source>
</evidence>
<name>A0AAW0G9W4_9APHY</name>
<keyword evidence="2" id="KW-1185">Reference proteome</keyword>
<evidence type="ECO:0000313" key="2">
    <source>
        <dbReference type="Proteomes" id="UP001385951"/>
    </source>
</evidence>
<proteinExistence type="predicted"/>